<sequence length="108" mass="12626">MIIPRAIFLNQTYQKSCIEHRHQVMKEIRQFKSEIVRMLRATENHKLGNIRIEMPCADYPVLTSTGGREHLATIRNEITMAGYDVFFTYTESGDVSFSVDWRMVVNNQ</sequence>
<dbReference type="Proteomes" id="UP000246744">
    <property type="component" value="Unassembled WGS sequence"/>
</dbReference>
<organism evidence="1 2">
    <name type="scientific">Mangrovibacter plantisponsor</name>
    <dbReference type="NCBI Taxonomy" id="451513"/>
    <lineage>
        <taxon>Bacteria</taxon>
        <taxon>Pseudomonadati</taxon>
        <taxon>Pseudomonadota</taxon>
        <taxon>Gammaproteobacteria</taxon>
        <taxon>Enterobacterales</taxon>
        <taxon>Enterobacteriaceae</taxon>
        <taxon>Mangrovibacter</taxon>
    </lineage>
</organism>
<evidence type="ECO:0000313" key="2">
    <source>
        <dbReference type="Proteomes" id="UP000246744"/>
    </source>
</evidence>
<proteinExistence type="predicted"/>
<protein>
    <submittedName>
        <fullName evidence="1">Uncharacterized protein</fullName>
    </submittedName>
</protein>
<accession>A0A317PXH3</accession>
<dbReference type="AlphaFoldDB" id="A0A317PXH3"/>
<comment type="caution">
    <text evidence="1">The sequence shown here is derived from an EMBL/GenBank/DDBJ whole genome shotgun (WGS) entry which is preliminary data.</text>
</comment>
<name>A0A317PXH3_9ENTR</name>
<keyword evidence="2" id="KW-1185">Reference proteome</keyword>
<reference evidence="1 2" key="1">
    <citation type="submission" date="2018-05" db="EMBL/GenBank/DDBJ databases">
        <title>Genomic Encyclopedia of Type Strains, Phase IV (KMG-IV): sequencing the most valuable type-strain genomes for metagenomic binning, comparative biology and taxonomic classification.</title>
        <authorList>
            <person name="Goeker M."/>
        </authorList>
    </citation>
    <scope>NUCLEOTIDE SEQUENCE [LARGE SCALE GENOMIC DNA]</scope>
    <source>
        <strain evidence="1 2">DSM 19579</strain>
    </source>
</reference>
<dbReference type="EMBL" id="QGTS01000008">
    <property type="protein sequence ID" value="PWW07815.1"/>
    <property type="molecule type" value="Genomic_DNA"/>
</dbReference>
<gene>
    <name evidence="1" type="ORF">DES37_108243</name>
</gene>
<evidence type="ECO:0000313" key="1">
    <source>
        <dbReference type="EMBL" id="PWW07815.1"/>
    </source>
</evidence>